<evidence type="ECO:0000313" key="2">
    <source>
        <dbReference type="EMBL" id="OBZ69511.1"/>
    </source>
</evidence>
<protein>
    <submittedName>
        <fullName evidence="2">Uncharacterized protein</fullName>
    </submittedName>
</protein>
<proteinExistence type="predicted"/>
<dbReference type="EMBL" id="LUGG01000015">
    <property type="protein sequence ID" value="OBZ69511.1"/>
    <property type="molecule type" value="Genomic_DNA"/>
</dbReference>
<evidence type="ECO:0000313" key="3">
    <source>
        <dbReference type="Proteomes" id="UP000092993"/>
    </source>
</evidence>
<dbReference type="OrthoDB" id="2758729at2759"/>
<accession>A0A1C7LXT8</accession>
<keyword evidence="1" id="KW-0812">Transmembrane</keyword>
<keyword evidence="1" id="KW-0472">Membrane</keyword>
<dbReference type="OMA" id="MINWASI"/>
<dbReference type="Proteomes" id="UP000092993">
    <property type="component" value="Unassembled WGS sequence"/>
</dbReference>
<feature type="transmembrane region" description="Helical" evidence="1">
    <location>
        <begin position="189"/>
        <end position="207"/>
    </location>
</feature>
<gene>
    <name evidence="2" type="ORF">A0H81_10165</name>
</gene>
<comment type="caution">
    <text evidence="2">The sequence shown here is derived from an EMBL/GenBank/DDBJ whole genome shotgun (WGS) entry which is preliminary data.</text>
</comment>
<dbReference type="AlphaFoldDB" id="A0A1C7LXT8"/>
<sequence>MLMMRNWTRCILGIVGLCPMVLSFLEGQLPSARLRELDETLSDTSSLFRSVTEEGLLTNTTFLIQTESGLAEMHWRAGELRAKTHTATTTIKEFKALMNGLSHKISLLSAEVKDLRAAISTTSAKERDKLLGRQVPPNNDTTLPLGCEIGTRLSTGHSVHALSHIITSQPVQDSLFLAFRILRLLLPNIHILIIILLRDMSCAYLWMLRIHCRMMEIAMINLTGRS</sequence>
<name>A0A1C7LXT8_GRIFR</name>
<organism evidence="2 3">
    <name type="scientific">Grifola frondosa</name>
    <name type="common">Maitake</name>
    <name type="synonym">Polyporus frondosus</name>
    <dbReference type="NCBI Taxonomy" id="5627"/>
    <lineage>
        <taxon>Eukaryota</taxon>
        <taxon>Fungi</taxon>
        <taxon>Dikarya</taxon>
        <taxon>Basidiomycota</taxon>
        <taxon>Agaricomycotina</taxon>
        <taxon>Agaricomycetes</taxon>
        <taxon>Polyporales</taxon>
        <taxon>Grifolaceae</taxon>
        <taxon>Grifola</taxon>
    </lineage>
</organism>
<reference evidence="2 3" key="1">
    <citation type="submission" date="2016-03" db="EMBL/GenBank/DDBJ databases">
        <title>Whole genome sequencing of Grifola frondosa 9006-11.</title>
        <authorList>
            <person name="Min B."/>
            <person name="Park H."/>
            <person name="Kim J.-G."/>
            <person name="Cho H."/>
            <person name="Oh Y.-L."/>
            <person name="Kong W.-S."/>
            <person name="Choi I.-G."/>
        </authorList>
    </citation>
    <scope>NUCLEOTIDE SEQUENCE [LARGE SCALE GENOMIC DNA]</scope>
    <source>
        <strain evidence="2 3">9006-11</strain>
    </source>
</reference>
<keyword evidence="3" id="KW-1185">Reference proteome</keyword>
<evidence type="ECO:0000256" key="1">
    <source>
        <dbReference type="SAM" id="Phobius"/>
    </source>
</evidence>
<keyword evidence="1" id="KW-1133">Transmembrane helix</keyword>